<evidence type="ECO:0000313" key="2">
    <source>
        <dbReference type="EMBL" id="TDK59877.1"/>
    </source>
</evidence>
<dbReference type="RefSeq" id="WP_133336641.1">
    <property type="nucleotide sequence ID" value="NZ_JAVGVR010000001.1"/>
</dbReference>
<dbReference type="InterPro" id="IPR014757">
    <property type="entry name" value="Tscrpt_reg_IclR_C"/>
</dbReference>
<proteinExistence type="predicted"/>
<reference evidence="2 3" key="1">
    <citation type="submission" date="2019-03" db="EMBL/GenBank/DDBJ databases">
        <title>Bacillus niacini sp. nov. a Nicotinate-Metabolizing Mesophile Isolated from Soil.</title>
        <authorList>
            <person name="Zhang G."/>
        </authorList>
    </citation>
    <scope>NUCLEOTIDE SEQUENCE [LARGE SCALE GENOMIC DNA]</scope>
    <source>
        <strain evidence="2 3">WN066</strain>
    </source>
</reference>
<sequence length="73" mass="8264">METKSRFLLSHSELENYISAVAAPIFNYNGSIIAGISIAGLDVNYQKEMLPSLVEKVRVRHTRFHKSLDTLNK</sequence>
<dbReference type="AlphaFoldDB" id="A0A4R5VNM5"/>
<dbReference type="InterPro" id="IPR029016">
    <property type="entry name" value="GAF-like_dom_sf"/>
</dbReference>
<dbReference type="Pfam" id="PF01614">
    <property type="entry name" value="IclR_C"/>
    <property type="match status" value="1"/>
</dbReference>
<dbReference type="EMBL" id="SMYO01000008">
    <property type="protein sequence ID" value="TDK59877.1"/>
    <property type="molecule type" value="Genomic_DNA"/>
</dbReference>
<accession>A0A4R5VNM5</accession>
<protein>
    <recommendedName>
        <fullName evidence="1">IclR-ED domain-containing protein</fullName>
    </recommendedName>
</protein>
<dbReference type="SUPFAM" id="SSF55781">
    <property type="entry name" value="GAF domain-like"/>
    <property type="match status" value="1"/>
</dbReference>
<gene>
    <name evidence="2" type="ORF">E2K98_18345</name>
</gene>
<comment type="caution">
    <text evidence="2">The sequence shown here is derived from an EMBL/GenBank/DDBJ whole genome shotgun (WGS) entry which is preliminary data.</text>
</comment>
<evidence type="ECO:0000313" key="3">
    <source>
        <dbReference type="Proteomes" id="UP000295132"/>
    </source>
</evidence>
<dbReference type="PROSITE" id="PS51078">
    <property type="entry name" value="ICLR_ED"/>
    <property type="match status" value="1"/>
</dbReference>
<dbReference type="Gene3D" id="3.30.450.40">
    <property type="match status" value="1"/>
</dbReference>
<dbReference type="Proteomes" id="UP000295132">
    <property type="component" value="Unassembled WGS sequence"/>
</dbReference>
<feature type="domain" description="IclR-ED" evidence="1">
    <location>
        <begin position="1"/>
        <end position="70"/>
    </location>
</feature>
<evidence type="ECO:0000259" key="1">
    <source>
        <dbReference type="PROSITE" id="PS51078"/>
    </source>
</evidence>
<organism evidence="2 3">
    <name type="scientific">Bacillus salipaludis</name>
    <dbReference type="NCBI Taxonomy" id="2547811"/>
    <lineage>
        <taxon>Bacteria</taxon>
        <taxon>Bacillati</taxon>
        <taxon>Bacillota</taxon>
        <taxon>Bacilli</taxon>
        <taxon>Bacillales</taxon>
        <taxon>Bacillaceae</taxon>
        <taxon>Bacillus</taxon>
    </lineage>
</organism>
<name>A0A4R5VNM5_9BACI</name>